<dbReference type="Gene3D" id="1.10.10.10">
    <property type="entry name" value="Winged helix-like DNA-binding domain superfamily/Winged helix DNA-binding domain"/>
    <property type="match status" value="1"/>
</dbReference>
<dbReference type="Proteomes" id="UP000316225">
    <property type="component" value="Unassembled WGS sequence"/>
</dbReference>
<dbReference type="AlphaFoldDB" id="A0A562NDI1"/>
<keyword evidence="2" id="KW-0238">DNA-binding</keyword>
<dbReference type="OrthoDB" id="9028214at2"/>
<proteinExistence type="predicted"/>
<feature type="domain" description="HTH gntR-type" evidence="4">
    <location>
        <begin position="22"/>
        <end position="90"/>
    </location>
</feature>
<dbReference type="InterPro" id="IPR011711">
    <property type="entry name" value="GntR_C"/>
</dbReference>
<dbReference type="InterPro" id="IPR000524">
    <property type="entry name" value="Tscrpt_reg_HTH_GntR"/>
</dbReference>
<dbReference type="PANTHER" id="PTHR43537">
    <property type="entry name" value="TRANSCRIPTIONAL REGULATOR, GNTR FAMILY"/>
    <property type="match status" value="1"/>
</dbReference>
<dbReference type="Pfam" id="PF07729">
    <property type="entry name" value="FCD"/>
    <property type="match status" value="1"/>
</dbReference>
<name>A0A562NDI1_9RHOB</name>
<organism evidence="5 6">
    <name type="scientific">Paracoccus sulfuroxidans</name>
    <dbReference type="NCBI Taxonomy" id="384678"/>
    <lineage>
        <taxon>Bacteria</taxon>
        <taxon>Pseudomonadati</taxon>
        <taxon>Pseudomonadota</taxon>
        <taxon>Alphaproteobacteria</taxon>
        <taxon>Rhodobacterales</taxon>
        <taxon>Paracoccaceae</taxon>
        <taxon>Paracoccus</taxon>
    </lineage>
</organism>
<accession>A0A562NDI1</accession>
<dbReference type="PROSITE" id="PS50949">
    <property type="entry name" value="HTH_GNTR"/>
    <property type="match status" value="1"/>
</dbReference>
<dbReference type="SMART" id="SM00895">
    <property type="entry name" value="FCD"/>
    <property type="match status" value="1"/>
</dbReference>
<dbReference type="GO" id="GO:0003677">
    <property type="term" value="F:DNA binding"/>
    <property type="evidence" value="ECO:0007669"/>
    <property type="project" value="UniProtKB-KW"/>
</dbReference>
<keyword evidence="3" id="KW-0804">Transcription</keyword>
<dbReference type="InterPro" id="IPR036390">
    <property type="entry name" value="WH_DNA-bd_sf"/>
</dbReference>
<evidence type="ECO:0000259" key="4">
    <source>
        <dbReference type="PROSITE" id="PS50949"/>
    </source>
</evidence>
<evidence type="ECO:0000256" key="1">
    <source>
        <dbReference type="ARBA" id="ARBA00023015"/>
    </source>
</evidence>
<protein>
    <submittedName>
        <fullName evidence="5">Transcriptional regulator, GntR family</fullName>
    </submittedName>
</protein>
<comment type="caution">
    <text evidence="5">The sequence shown here is derived from an EMBL/GenBank/DDBJ whole genome shotgun (WGS) entry which is preliminary data.</text>
</comment>
<dbReference type="PANTHER" id="PTHR43537:SF5">
    <property type="entry name" value="UXU OPERON TRANSCRIPTIONAL REGULATOR"/>
    <property type="match status" value="1"/>
</dbReference>
<keyword evidence="6" id="KW-1185">Reference proteome</keyword>
<sequence>MRDRHGKRGIALDKADTGRQARDLPDDLAARLAARVRGGEFAPGARLPSERDLSAEYAVSRPVVREAMSHLKSAGLVEARAGSGVYVTANAEARAFRLHPVDLEQDESLAQVMELLMAVEVAAARSAATHRTEADLKHIRRELLGMEYAIASDRLGDDEDFAFHQAIVAATHNPYFVSLCSHLDYGVRRVIRATRSNTRRHMAGMQDAVQGEHRAIYDAIAAGDAEGAARAAGAHLQNAVKRLQTARDAEA</sequence>
<dbReference type="CDD" id="cd07377">
    <property type="entry name" value="WHTH_GntR"/>
    <property type="match status" value="1"/>
</dbReference>
<evidence type="ECO:0000313" key="5">
    <source>
        <dbReference type="EMBL" id="TWI29961.1"/>
    </source>
</evidence>
<reference evidence="5 6" key="1">
    <citation type="journal article" date="2015" name="Stand. Genomic Sci.">
        <title>Genomic Encyclopedia of Bacterial and Archaeal Type Strains, Phase III: the genomes of soil and plant-associated and newly described type strains.</title>
        <authorList>
            <person name="Whitman W.B."/>
            <person name="Woyke T."/>
            <person name="Klenk H.P."/>
            <person name="Zhou Y."/>
            <person name="Lilburn T.G."/>
            <person name="Beck B.J."/>
            <person name="De Vos P."/>
            <person name="Vandamme P."/>
            <person name="Eisen J.A."/>
            <person name="Garrity G."/>
            <person name="Hugenholtz P."/>
            <person name="Kyrpides N.C."/>
        </authorList>
    </citation>
    <scope>NUCLEOTIDE SEQUENCE [LARGE SCALE GENOMIC DNA]</scope>
    <source>
        <strain evidence="5 6">CGMCC 1.5364</strain>
    </source>
</reference>
<dbReference type="RefSeq" id="WP_145399503.1">
    <property type="nucleotide sequence ID" value="NZ_VLKU01000012.1"/>
</dbReference>
<dbReference type="Pfam" id="PF00392">
    <property type="entry name" value="GntR"/>
    <property type="match status" value="1"/>
</dbReference>
<dbReference type="SUPFAM" id="SSF46785">
    <property type="entry name" value="Winged helix' DNA-binding domain"/>
    <property type="match status" value="1"/>
</dbReference>
<evidence type="ECO:0000313" key="6">
    <source>
        <dbReference type="Proteomes" id="UP000316225"/>
    </source>
</evidence>
<dbReference type="SUPFAM" id="SSF48008">
    <property type="entry name" value="GntR ligand-binding domain-like"/>
    <property type="match status" value="1"/>
</dbReference>
<keyword evidence="1" id="KW-0805">Transcription regulation</keyword>
<evidence type="ECO:0000256" key="3">
    <source>
        <dbReference type="ARBA" id="ARBA00023163"/>
    </source>
</evidence>
<gene>
    <name evidence="5" type="ORF">IQ24_03434</name>
</gene>
<evidence type="ECO:0000256" key="2">
    <source>
        <dbReference type="ARBA" id="ARBA00023125"/>
    </source>
</evidence>
<dbReference type="SMART" id="SM00345">
    <property type="entry name" value="HTH_GNTR"/>
    <property type="match status" value="1"/>
</dbReference>
<dbReference type="Gene3D" id="1.20.120.530">
    <property type="entry name" value="GntR ligand-binding domain-like"/>
    <property type="match status" value="1"/>
</dbReference>
<dbReference type="InterPro" id="IPR036388">
    <property type="entry name" value="WH-like_DNA-bd_sf"/>
</dbReference>
<dbReference type="InterPro" id="IPR008920">
    <property type="entry name" value="TF_FadR/GntR_C"/>
</dbReference>
<dbReference type="EMBL" id="VLKU01000012">
    <property type="protein sequence ID" value="TWI29961.1"/>
    <property type="molecule type" value="Genomic_DNA"/>
</dbReference>
<dbReference type="GO" id="GO:0003700">
    <property type="term" value="F:DNA-binding transcription factor activity"/>
    <property type="evidence" value="ECO:0007669"/>
    <property type="project" value="InterPro"/>
</dbReference>
<dbReference type="PRINTS" id="PR00035">
    <property type="entry name" value="HTHGNTR"/>
</dbReference>